<sequence length="179" mass="19132">MDRRRRALPEPDLSALFAVLQCVSGALQRDQLPDRMHAFLARRLATDQLLPPGASKGEVNALLADLARRMHWAMGLGDAYPDPGPRAVVHDAVLPGEGAARAFLAEATTLGGRDGRARPGRDAFTVGPDGAPAPAGPADTWLVAVTFTELPPDPAFRDREEELAALAERHGGYYTGHHS</sequence>
<dbReference type="RefSeq" id="WP_203939149.1">
    <property type="nucleotide sequence ID" value="NZ_BAAAGJ010000002.1"/>
</dbReference>
<accession>A0A8J4DJ81</accession>
<dbReference type="Proteomes" id="UP000652013">
    <property type="component" value="Unassembled WGS sequence"/>
</dbReference>
<proteinExistence type="predicted"/>
<protein>
    <submittedName>
        <fullName evidence="1">Uncharacterized protein</fullName>
    </submittedName>
</protein>
<gene>
    <name evidence="1" type="ORF">Sya03_32490</name>
</gene>
<evidence type="ECO:0000313" key="2">
    <source>
        <dbReference type="Proteomes" id="UP000652013"/>
    </source>
</evidence>
<name>A0A8J4DJ81_9ACTN</name>
<keyword evidence="2" id="KW-1185">Reference proteome</keyword>
<evidence type="ECO:0000313" key="1">
    <source>
        <dbReference type="EMBL" id="GIJ03897.1"/>
    </source>
</evidence>
<dbReference type="EMBL" id="BOOY01000025">
    <property type="protein sequence ID" value="GIJ03897.1"/>
    <property type="molecule type" value="Genomic_DNA"/>
</dbReference>
<dbReference type="AlphaFoldDB" id="A0A8J4DJ81"/>
<comment type="caution">
    <text evidence="1">The sequence shown here is derived from an EMBL/GenBank/DDBJ whole genome shotgun (WGS) entry which is preliminary data.</text>
</comment>
<organism evidence="1 2">
    <name type="scientific">Spirilliplanes yamanashiensis</name>
    <dbReference type="NCBI Taxonomy" id="42233"/>
    <lineage>
        <taxon>Bacteria</taxon>
        <taxon>Bacillati</taxon>
        <taxon>Actinomycetota</taxon>
        <taxon>Actinomycetes</taxon>
        <taxon>Micromonosporales</taxon>
        <taxon>Micromonosporaceae</taxon>
        <taxon>Spirilliplanes</taxon>
    </lineage>
</organism>
<reference evidence="1" key="1">
    <citation type="submission" date="2021-01" db="EMBL/GenBank/DDBJ databases">
        <title>Whole genome shotgun sequence of Spirilliplanes yamanashiensis NBRC 15828.</title>
        <authorList>
            <person name="Komaki H."/>
            <person name="Tamura T."/>
        </authorList>
    </citation>
    <scope>NUCLEOTIDE SEQUENCE</scope>
    <source>
        <strain evidence="1">NBRC 15828</strain>
    </source>
</reference>